<evidence type="ECO:0000313" key="3">
    <source>
        <dbReference type="Proteomes" id="UP001595699"/>
    </source>
</evidence>
<dbReference type="EMBL" id="JBHRZH010000063">
    <property type="protein sequence ID" value="MFC3766994.1"/>
    <property type="molecule type" value="Genomic_DNA"/>
</dbReference>
<dbReference type="Proteomes" id="UP001595699">
    <property type="component" value="Unassembled WGS sequence"/>
</dbReference>
<protein>
    <submittedName>
        <fullName evidence="2">VOC family protein</fullName>
    </submittedName>
</protein>
<dbReference type="Pfam" id="PF18029">
    <property type="entry name" value="Glyoxalase_6"/>
    <property type="match status" value="1"/>
</dbReference>
<keyword evidence="3" id="KW-1185">Reference proteome</keyword>
<dbReference type="Gene3D" id="3.10.180.10">
    <property type="entry name" value="2,3-Dihydroxybiphenyl 1,2-Dioxygenase, domain 1"/>
    <property type="match status" value="1"/>
</dbReference>
<reference evidence="3" key="1">
    <citation type="journal article" date="2019" name="Int. J. Syst. Evol. Microbiol.">
        <title>The Global Catalogue of Microorganisms (GCM) 10K type strain sequencing project: providing services to taxonomists for standard genome sequencing and annotation.</title>
        <authorList>
            <consortium name="The Broad Institute Genomics Platform"/>
            <consortium name="The Broad Institute Genome Sequencing Center for Infectious Disease"/>
            <person name="Wu L."/>
            <person name="Ma J."/>
        </authorList>
    </citation>
    <scope>NUCLEOTIDE SEQUENCE [LARGE SCALE GENOMIC DNA]</scope>
    <source>
        <strain evidence="3">CGMCC 4.7241</strain>
    </source>
</reference>
<dbReference type="InterPro" id="IPR041581">
    <property type="entry name" value="Glyoxalase_6"/>
</dbReference>
<evidence type="ECO:0000313" key="2">
    <source>
        <dbReference type="EMBL" id="MFC3766994.1"/>
    </source>
</evidence>
<feature type="domain" description="Glyoxalase-like" evidence="1">
    <location>
        <begin position="7"/>
        <end position="34"/>
    </location>
</feature>
<dbReference type="SUPFAM" id="SSF54593">
    <property type="entry name" value="Glyoxalase/Bleomycin resistance protein/Dihydroxybiphenyl dioxygenase"/>
    <property type="match status" value="1"/>
</dbReference>
<accession>A0ABV7YS23</accession>
<organism evidence="2 3">
    <name type="scientific">Tenggerimyces flavus</name>
    <dbReference type="NCBI Taxonomy" id="1708749"/>
    <lineage>
        <taxon>Bacteria</taxon>
        <taxon>Bacillati</taxon>
        <taxon>Actinomycetota</taxon>
        <taxon>Actinomycetes</taxon>
        <taxon>Propionibacteriales</taxon>
        <taxon>Nocardioidaceae</taxon>
        <taxon>Tenggerimyces</taxon>
    </lineage>
</organism>
<proteinExistence type="predicted"/>
<sequence length="43" mass="4792">MTIALHSVVIDCADAARVAAFWATVLGRRMDGEPRGVRQHRTR</sequence>
<dbReference type="InterPro" id="IPR029068">
    <property type="entry name" value="Glyas_Bleomycin-R_OHBP_Dase"/>
</dbReference>
<evidence type="ECO:0000259" key="1">
    <source>
        <dbReference type="Pfam" id="PF18029"/>
    </source>
</evidence>
<dbReference type="RefSeq" id="WP_205121692.1">
    <property type="nucleotide sequence ID" value="NZ_JAFBCM010000001.1"/>
</dbReference>
<gene>
    <name evidence="2" type="ORF">ACFOUW_39630</name>
</gene>
<name>A0ABV7YS23_9ACTN</name>
<comment type="caution">
    <text evidence="2">The sequence shown here is derived from an EMBL/GenBank/DDBJ whole genome shotgun (WGS) entry which is preliminary data.</text>
</comment>